<comment type="caution">
    <text evidence="1">The sequence shown here is derived from an EMBL/GenBank/DDBJ whole genome shotgun (WGS) entry which is preliminary data.</text>
</comment>
<reference evidence="1 2" key="1">
    <citation type="journal article" date="2016" name="Nat. Commun.">
        <title>Thousands of microbial genomes shed light on interconnected biogeochemical processes in an aquifer system.</title>
        <authorList>
            <person name="Anantharaman K."/>
            <person name="Brown C.T."/>
            <person name="Hug L.A."/>
            <person name="Sharon I."/>
            <person name="Castelle C.J."/>
            <person name="Probst A.J."/>
            <person name="Thomas B.C."/>
            <person name="Singh A."/>
            <person name="Wilkins M.J."/>
            <person name="Karaoz U."/>
            <person name="Brodie E.L."/>
            <person name="Williams K.H."/>
            <person name="Hubbard S.S."/>
            <person name="Banfield J.F."/>
        </authorList>
    </citation>
    <scope>NUCLEOTIDE SEQUENCE [LARGE SCALE GENOMIC DNA]</scope>
</reference>
<dbReference type="EMBL" id="MEUW01000013">
    <property type="protein sequence ID" value="OGC44687.1"/>
    <property type="molecule type" value="Genomic_DNA"/>
</dbReference>
<name>A0A1F4UIE8_UNCKA</name>
<proteinExistence type="predicted"/>
<evidence type="ECO:0000313" key="2">
    <source>
        <dbReference type="Proteomes" id="UP000176583"/>
    </source>
</evidence>
<gene>
    <name evidence="1" type="ORF">A2V54_00880</name>
</gene>
<dbReference type="Proteomes" id="UP000176583">
    <property type="component" value="Unassembled WGS sequence"/>
</dbReference>
<protein>
    <submittedName>
        <fullName evidence="1">Uncharacterized protein</fullName>
    </submittedName>
</protein>
<accession>A0A1F4UIE8</accession>
<evidence type="ECO:0000313" key="1">
    <source>
        <dbReference type="EMBL" id="OGC44687.1"/>
    </source>
</evidence>
<sequence>MRILRPHLVKGSIRRQVAVGEKVVVRGSLVYKLPPAPTWVNGSGKLSWIGELIDGLLHRGWFNDSDVYLRIDPGEDVTGRPLAFIIPSCRGDGAFVLPGERIEDLLVDAQLLPRFGDGAIFVKTSP</sequence>
<dbReference type="AlphaFoldDB" id="A0A1F4UIE8"/>
<organism evidence="1 2">
    <name type="scientific">candidate division WWE3 bacterium RBG_19FT_COMBO_53_11</name>
    <dbReference type="NCBI Taxonomy" id="1802613"/>
    <lineage>
        <taxon>Bacteria</taxon>
        <taxon>Katanobacteria</taxon>
    </lineage>
</organism>